<organism evidence="2 3">
    <name type="scientific">Euplotes crassus</name>
    <dbReference type="NCBI Taxonomy" id="5936"/>
    <lineage>
        <taxon>Eukaryota</taxon>
        <taxon>Sar</taxon>
        <taxon>Alveolata</taxon>
        <taxon>Ciliophora</taxon>
        <taxon>Intramacronucleata</taxon>
        <taxon>Spirotrichea</taxon>
        <taxon>Hypotrichia</taxon>
        <taxon>Euplotida</taxon>
        <taxon>Euplotidae</taxon>
        <taxon>Moneuplotes</taxon>
    </lineage>
</organism>
<feature type="compositionally biased region" description="Basic and acidic residues" evidence="1">
    <location>
        <begin position="32"/>
        <end position="42"/>
    </location>
</feature>
<keyword evidence="3" id="KW-1185">Reference proteome</keyword>
<evidence type="ECO:0000313" key="2">
    <source>
        <dbReference type="EMBL" id="CAI2369538.1"/>
    </source>
</evidence>
<dbReference type="Proteomes" id="UP001295684">
    <property type="component" value="Unassembled WGS sequence"/>
</dbReference>
<proteinExistence type="predicted"/>
<gene>
    <name evidence="2" type="ORF">ECRASSUSDP1_LOCUS10839</name>
</gene>
<sequence length="111" mass="12780">MFAAVDKEFKKWQKKDESKESESLSSSSRSSIEPEPKKDPVKRSPFLKDYGLYGSDDTAIRFFNKQKPSFGKIKGKGKRKEAFSDMDIQILMQLNHMVIEMSNLNKVVDNL</sequence>
<comment type="caution">
    <text evidence="2">The sequence shown here is derived from an EMBL/GenBank/DDBJ whole genome shotgun (WGS) entry which is preliminary data.</text>
</comment>
<feature type="region of interest" description="Disordered" evidence="1">
    <location>
        <begin position="1"/>
        <end position="46"/>
    </location>
</feature>
<dbReference type="EMBL" id="CAMPGE010010690">
    <property type="protein sequence ID" value="CAI2369538.1"/>
    <property type="molecule type" value="Genomic_DNA"/>
</dbReference>
<accession>A0AAD1XEZ9</accession>
<feature type="compositionally biased region" description="Basic and acidic residues" evidence="1">
    <location>
        <begin position="1"/>
        <end position="22"/>
    </location>
</feature>
<evidence type="ECO:0000256" key="1">
    <source>
        <dbReference type="SAM" id="MobiDB-lite"/>
    </source>
</evidence>
<reference evidence="2" key="1">
    <citation type="submission" date="2023-07" db="EMBL/GenBank/DDBJ databases">
        <authorList>
            <consortium name="AG Swart"/>
            <person name="Singh M."/>
            <person name="Singh A."/>
            <person name="Seah K."/>
            <person name="Emmerich C."/>
        </authorList>
    </citation>
    <scope>NUCLEOTIDE SEQUENCE</scope>
    <source>
        <strain evidence="2">DP1</strain>
    </source>
</reference>
<protein>
    <submittedName>
        <fullName evidence="2">Uncharacterized protein</fullName>
    </submittedName>
</protein>
<dbReference type="AlphaFoldDB" id="A0AAD1XEZ9"/>
<name>A0AAD1XEZ9_EUPCR</name>
<evidence type="ECO:0000313" key="3">
    <source>
        <dbReference type="Proteomes" id="UP001295684"/>
    </source>
</evidence>